<name>A0A210R127_MIZYE</name>
<sequence>MKVLFLIPLSYAISISNGLFFGRRQRPDWNSLKVTWSLNPFGSYSFDAMPRTVDEAAEQEFTMVSDCGEIPEINGKRFVKGGDYSLVLLYGVNGYIAGIQIGVPHNSGVIFPPVNQINHPFVRVYNRHFLTAYFTNPATICSSGRTSAQYAANGTGDSLYIQNGTDPVADYLVIPKIETVLTSTKWTRGHCFYTMGVHYWYNVKVDMSCDDFFPVFLLYNGGKLNAFGWALGTDMASPRMEHPPKNLIQTFMNPVPQCLMDATRRLSTMHIYMTNPLRNYC</sequence>
<dbReference type="AlphaFoldDB" id="A0A210R127"/>
<dbReference type="OrthoDB" id="6042561at2759"/>
<reference evidence="1 2" key="1">
    <citation type="journal article" date="2017" name="Nat. Ecol. Evol.">
        <title>Scallop genome provides insights into evolution of bilaterian karyotype and development.</title>
        <authorList>
            <person name="Wang S."/>
            <person name="Zhang J."/>
            <person name="Jiao W."/>
            <person name="Li J."/>
            <person name="Xun X."/>
            <person name="Sun Y."/>
            <person name="Guo X."/>
            <person name="Huan P."/>
            <person name="Dong B."/>
            <person name="Zhang L."/>
            <person name="Hu X."/>
            <person name="Sun X."/>
            <person name="Wang J."/>
            <person name="Zhao C."/>
            <person name="Wang Y."/>
            <person name="Wang D."/>
            <person name="Huang X."/>
            <person name="Wang R."/>
            <person name="Lv J."/>
            <person name="Li Y."/>
            <person name="Zhang Z."/>
            <person name="Liu B."/>
            <person name="Lu W."/>
            <person name="Hui Y."/>
            <person name="Liang J."/>
            <person name="Zhou Z."/>
            <person name="Hou R."/>
            <person name="Li X."/>
            <person name="Liu Y."/>
            <person name="Li H."/>
            <person name="Ning X."/>
            <person name="Lin Y."/>
            <person name="Zhao L."/>
            <person name="Xing Q."/>
            <person name="Dou J."/>
            <person name="Li Y."/>
            <person name="Mao J."/>
            <person name="Guo H."/>
            <person name="Dou H."/>
            <person name="Li T."/>
            <person name="Mu C."/>
            <person name="Jiang W."/>
            <person name="Fu Q."/>
            <person name="Fu X."/>
            <person name="Miao Y."/>
            <person name="Liu J."/>
            <person name="Yu Q."/>
            <person name="Li R."/>
            <person name="Liao H."/>
            <person name="Li X."/>
            <person name="Kong Y."/>
            <person name="Jiang Z."/>
            <person name="Chourrout D."/>
            <person name="Li R."/>
            <person name="Bao Z."/>
        </authorList>
    </citation>
    <scope>NUCLEOTIDE SEQUENCE [LARGE SCALE GENOMIC DNA]</scope>
    <source>
        <strain evidence="1 2">PY_sf001</strain>
    </source>
</reference>
<dbReference type="STRING" id="6573.A0A210R127"/>
<evidence type="ECO:0000313" key="2">
    <source>
        <dbReference type="Proteomes" id="UP000242188"/>
    </source>
</evidence>
<organism evidence="1 2">
    <name type="scientific">Mizuhopecten yessoensis</name>
    <name type="common">Japanese scallop</name>
    <name type="synonym">Patinopecten yessoensis</name>
    <dbReference type="NCBI Taxonomy" id="6573"/>
    <lineage>
        <taxon>Eukaryota</taxon>
        <taxon>Metazoa</taxon>
        <taxon>Spiralia</taxon>
        <taxon>Lophotrochozoa</taxon>
        <taxon>Mollusca</taxon>
        <taxon>Bivalvia</taxon>
        <taxon>Autobranchia</taxon>
        <taxon>Pteriomorphia</taxon>
        <taxon>Pectinida</taxon>
        <taxon>Pectinoidea</taxon>
        <taxon>Pectinidae</taxon>
        <taxon>Mizuhopecten</taxon>
    </lineage>
</organism>
<comment type="caution">
    <text evidence="1">The sequence shown here is derived from an EMBL/GenBank/DDBJ whole genome shotgun (WGS) entry which is preliminary data.</text>
</comment>
<dbReference type="EMBL" id="NEDP02000926">
    <property type="protein sequence ID" value="OWF54730.1"/>
    <property type="molecule type" value="Genomic_DNA"/>
</dbReference>
<proteinExistence type="predicted"/>
<protein>
    <submittedName>
        <fullName evidence="1">Uncharacterized protein</fullName>
    </submittedName>
</protein>
<dbReference type="Proteomes" id="UP000242188">
    <property type="component" value="Unassembled WGS sequence"/>
</dbReference>
<keyword evidence="2" id="KW-1185">Reference proteome</keyword>
<evidence type="ECO:0000313" key="1">
    <source>
        <dbReference type="EMBL" id="OWF54730.1"/>
    </source>
</evidence>
<gene>
    <name evidence="1" type="ORF">KP79_PYT00309</name>
</gene>
<accession>A0A210R127</accession>